<proteinExistence type="predicted"/>
<dbReference type="OMA" id="NSWALWQ"/>
<feature type="region of interest" description="Disordered" evidence="1">
    <location>
        <begin position="418"/>
        <end position="439"/>
    </location>
</feature>
<dbReference type="Proteomes" id="UP000756132">
    <property type="component" value="Chromosome 1"/>
</dbReference>
<reference evidence="2" key="1">
    <citation type="submission" date="2021-12" db="EMBL/GenBank/DDBJ databases">
        <authorList>
            <person name="Zaccaron A."/>
            <person name="Stergiopoulos I."/>
        </authorList>
    </citation>
    <scope>NUCLEOTIDE SEQUENCE</scope>
    <source>
        <strain evidence="2">Race5_Kim</strain>
    </source>
</reference>
<dbReference type="OrthoDB" id="5426165at2759"/>
<feature type="region of interest" description="Disordered" evidence="1">
    <location>
        <begin position="283"/>
        <end position="342"/>
    </location>
</feature>
<sequence>MTRFFTEWPTWEKLCFILACAIAVTLIAGAAKLGYTHWKLRKYVAVAEKGKREQGIQRQASIGRTASAREGANDSFGITALEKGQETEGIWVSRSNTPEPASRADSRSSSMYDDTLKMEMAAIKEPRGAPFGRQPRASHVIASDTPRTSTSTERTRSTEHPSSRPGTHEAVLSRPQRSEYPPSSIAKYSSALPTLTRQDSGVSTIEAIEAIYDAAGPIRFDSEHLDADHGVTTNGISCHSSSEGSESDPVATSAPRLLSQQSRPRQKSSDFDLMHSHRMSLAAETGQLAPRRRAGPSGEWASITHAQRPSTASEPQFLKQRQRSRSPTEGQVQTWSHSNSSSKFNALPAAVRRSSLPDVTPFATFCKTAPSSPLPEIQYVSGTSRVGTIDWSEDTRNIMTATTTDQNGEIPLVTLPAPTQLRDPTVPTSEDQLPPKQKSFEHRASAVIRGHGTGFEILKQGTFTRAPPISLQNGSRSRSSSIESRRKLQKKRQPSEESQKGPSSRASLV</sequence>
<evidence type="ECO:0000256" key="1">
    <source>
        <dbReference type="SAM" id="MobiDB-lite"/>
    </source>
</evidence>
<dbReference type="KEGG" id="ffu:CLAFUR5_01521"/>
<protein>
    <submittedName>
        <fullName evidence="2">Uncharacterized protein</fullName>
    </submittedName>
</protein>
<keyword evidence="3" id="KW-1185">Reference proteome</keyword>
<evidence type="ECO:0000313" key="3">
    <source>
        <dbReference type="Proteomes" id="UP000756132"/>
    </source>
</evidence>
<feature type="region of interest" description="Disordered" evidence="1">
    <location>
        <begin position="87"/>
        <end position="113"/>
    </location>
</feature>
<feature type="region of interest" description="Disordered" evidence="1">
    <location>
        <begin position="126"/>
        <end position="184"/>
    </location>
</feature>
<dbReference type="RefSeq" id="XP_047755234.1">
    <property type="nucleotide sequence ID" value="XM_047900669.1"/>
</dbReference>
<feature type="compositionally biased region" description="Basic and acidic residues" evidence="1">
    <location>
        <begin position="153"/>
        <end position="162"/>
    </location>
</feature>
<feature type="compositionally biased region" description="Polar residues" evidence="1">
    <location>
        <begin position="500"/>
        <end position="509"/>
    </location>
</feature>
<feature type="compositionally biased region" description="Polar residues" evidence="1">
    <location>
        <begin position="325"/>
        <end position="342"/>
    </location>
</feature>
<accession>A0A9Q8L616</accession>
<reference evidence="2" key="2">
    <citation type="journal article" date="2022" name="Microb. Genom.">
        <title>A chromosome-scale genome assembly of the tomato pathogen Cladosporium fulvum reveals a compartmentalized genome architecture and the presence of a dispensable chromosome.</title>
        <authorList>
            <person name="Zaccaron A.Z."/>
            <person name="Chen L.H."/>
            <person name="Samaras A."/>
            <person name="Stergiopoulos I."/>
        </authorList>
    </citation>
    <scope>NUCLEOTIDE SEQUENCE</scope>
    <source>
        <strain evidence="2">Race5_Kim</strain>
    </source>
</reference>
<evidence type="ECO:0000313" key="2">
    <source>
        <dbReference type="EMBL" id="UJO10868.1"/>
    </source>
</evidence>
<dbReference type="GeneID" id="71981399"/>
<gene>
    <name evidence="2" type="ORF">CLAFUR5_01521</name>
</gene>
<dbReference type="PANTHER" id="PTHR40623">
    <property type="entry name" value="INTEGRAL MEMBRANE PROTEIN"/>
    <property type="match status" value="1"/>
</dbReference>
<organism evidence="2 3">
    <name type="scientific">Passalora fulva</name>
    <name type="common">Tomato leaf mold</name>
    <name type="synonym">Cladosporium fulvum</name>
    <dbReference type="NCBI Taxonomy" id="5499"/>
    <lineage>
        <taxon>Eukaryota</taxon>
        <taxon>Fungi</taxon>
        <taxon>Dikarya</taxon>
        <taxon>Ascomycota</taxon>
        <taxon>Pezizomycotina</taxon>
        <taxon>Dothideomycetes</taxon>
        <taxon>Dothideomycetidae</taxon>
        <taxon>Mycosphaerellales</taxon>
        <taxon>Mycosphaerellaceae</taxon>
        <taxon>Fulvia</taxon>
    </lineage>
</organism>
<dbReference type="AlphaFoldDB" id="A0A9Q8L616"/>
<feature type="compositionally biased region" description="Polar residues" evidence="1">
    <location>
        <begin position="304"/>
        <end position="314"/>
    </location>
</feature>
<feature type="region of interest" description="Disordered" evidence="1">
    <location>
        <begin position="464"/>
        <end position="509"/>
    </location>
</feature>
<feature type="compositionally biased region" description="Low complexity" evidence="1">
    <location>
        <begin position="143"/>
        <end position="152"/>
    </location>
</feature>
<dbReference type="PANTHER" id="PTHR40623:SF2">
    <property type="entry name" value="INTEGRAL MEMBRANE PROTEIN"/>
    <property type="match status" value="1"/>
</dbReference>
<name>A0A9Q8L616_PASFU</name>
<feature type="region of interest" description="Disordered" evidence="1">
    <location>
        <begin position="231"/>
        <end position="270"/>
    </location>
</feature>
<dbReference type="EMBL" id="CP090163">
    <property type="protein sequence ID" value="UJO10868.1"/>
    <property type="molecule type" value="Genomic_DNA"/>
</dbReference>